<dbReference type="AlphaFoldDB" id="A0A6L2L3Z3"/>
<gene>
    <name evidence="2" type="ORF">Tci_027400</name>
</gene>
<proteinExistence type="predicted"/>
<evidence type="ECO:0000256" key="1">
    <source>
        <dbReference type="SAM" id="MobiDB-lite"/>
    </source>
</evidence>
<dbReference type="EMBL" id="BKCJ010003493">
    <property type="protein sequence ID" value="GEU55422.1"/>
    <property type="molecule type" value="Genomic_DNA"/>
</dbReference>
<organism evidence="2">
    <name type="scientific">Tanacetum cinerariifolium</name>
    <name type="common">Dalmatian daisy</name>
    <name type="synonym">Chrysanthemum cinerariifolium</name>
    <dbReference type="NCBI Taxonomy" id="118510"/>
    <lineage>
        <taxon>Eukaryota</taxon>
        <taxon>Viridiplantae</taxon>
        <taxon>Streptophyta</taxon>
        <taxon>Embryophyta</taxon>
        <taxon>Tracheophyta</taxon>
        <taxon>Spermatophyta</taxon>
        <taxon>Magnoliopsida</taxon>
        <taxon>eudicotyledons</taxon>
        <taxon>Gunneridae</taxon>
        <taxon>Pentapetalae</taxon>
        <taxon>asterids</taxon>
        <taxon>campanulids</taxon>
        <taxon>Asterales</taxon>
        <taxon>Asteraceae</taxon>
        <taxon>Asteroideae</taxon>
        <taxon>Anthemideae</taxon>
        <taxon>Anthemidinae</taxon>
        <taxon>Tanacetum</taxon>
    </lineage>
</organism>
<comment type="caution">
    <text evidence="2">The sequence shown here is derived from an EMBL/GenBank/DDBJ whole genome shotgun (WGS) entry which is preliminary data.</text>
</comment>
<name>A0A6L2L3Z3_TANCI</name>
<evidence type="ECO:0000313" key="2">
    <source>
        <dbReference type="EMBL" id="GEU55422.1"/>
    </source>
</evidence>
<protein>
    <submittedName>
        <fullName evidence="2">ATPase subunit 4</fullName>
    </submittedName>
</protein>
<feature type="region of interest" description="Disordered" evidence="1">
    <location>
        <begin position="1"/>
        <end position="25"/>
    </location>
</feature>
<accession>A0A6L2L3Z3</accession>
<reference evidence="2" key="1">
    <citation type="journal article" date="2019" name="Sci. Rep.">
        <title>Draft genome of Tanacetum cinerariifolium, the natural source of mosquito coil.</title>
        <authorList>
            <person name="Yamashiro T."/>
            <person name="Shiraishi A."/>
            <person name="Satake H."/>
            <person name="Nakayama K."/>
        </authorList>
    </citation>
    <scope>NUCLEOTIDE SEQUENCE</scope>
</reference>
<sequence>MMAPPNDEIVPSHCGSRGPSHSPSWKEDSFEIKVLLEELETEGTLARSSGAAHDEAGPSRQDYVVINQSFEPSMRNRILHLEQDDSPYLLGKAKGTYWSNIRLILEHAPSQNKYNRLLEFENKDLQIRSCWYNCSSHVNDSLKFGGSVNGSRLKMSREGRTTRSREKLIQKLLLNQKCMGYLVRAYYSISSRMYYKDDSCWSADLKSKTTEDIIHNRSFMEVLVPNHYVIVRKVL</sequence>